<dbReference type="GO" id="GO:0008273">
    <property type="term" value="F:calcium, potassium:sodium antiporter activity"/>
    <property type="evidence" value="ECO:0007669"/>
    <property type="project" value="TreeGrafter"/>
</dbReference>
<evidence type="ECO:0000256" key="3">
    <source>
        <dbReference type="ARBA" id="ARBA00022989"/>
    </source>
</evidence>
<dbReference type="NCBIfam" id="TIGR00367">
    <property type="entry name" value="calcium/sodium antiporter"/>
    <property type="match status" value="1"/>
</dbReference>
<accession>A0A6L3Z1Y0</accession>
<feature type="domain" description="Sodium/calcium exchanger membrane region" evidence="6">
    <location>
        <begin position="2"/>
        <end position="120"/>
    </location>
</feature>
<evidence type="ECO:0000256" key="2">
    <source>
        <dbReference type="ARBA" id="ARBA00022692"/>
    </source>
</evidence>
<dbReference type="Pfam" id="PF01699">
    <property type="entry name" value="Na_Ca_ex"/>
    <property type="match status" value="2"/>
</dbReference>
<dbReference type="PANTHER" id="PTHR10846:SF8">
    <property type="entry name" value="INNER MEMBRANE PROTEIN YRBG"/>
    <property type="match status" value="1"/>
</dbReference>
<comment type="caution">
    <text evidence="7">The sequence shown here is derived from an EMBL/GenBank/DDBJ whole genome shotgun (WGS) entry which is preliminary data.</text>
</comment>
<dbReference type="AlphaFoldDB" id="A0A6L3Z1Y0"/>
<feature type="transmembrane region" description="Helical" evidence="5">
    <location>
        <begin position="110"/>
        <end position="128"/>
    </location>
</feature>
<comment type="subcellular location">
    <subcellularLocation>
        <location evidence="1">Membrane</location>
        <topology evidence="1">Multi-pass membrane protein</topology>
    </subcellularLocation>
</comment>
<feature type="transmembrane region" description="Helical" evidence="5">
    <location>
        <begin position="222"/>
        <end position="242"/>
    </location>
</feature>
<proteinExistence type="predicted"/>
<keyword evidence="3 5" id="KW-1133">Transmembrane helix</keyword>
<feature type="transmembrane region" description="Helical" evidence="5">
    <location>
        <begin position="149"/>
        <end position="170"/>
    </location>
</feature>
<keyword evidence="2 5" id="KW-0812">Transmembrane</keyword>
<evidence type="ECO:0000256" key="1">
    <source>
        <dbReference type="ARBA" id="ARBA00004141"/>
    </source>
</evidence>
<dbReference type="EMBL" id="WBWS01000022">
    <property type="protein sequence ID" value="KAB2764505.1"/>
    <property type="molecule type" value="Genomic_DNA"/>
</dbReference>
<dbReference type="GO" id="GO:0006874">
    <property type="term" value="P:intracellular calcium ion homeostasis"/>
    <property type="evidence" value="ECO:0007669"/>
    <property type="project" value="TreeGrafter"/>
</dbReference>
<dbReference type="InterPro" id="IPR004481">
    <property type="entry name" value="K/Na/Ca-exchanger"/>
</dbReference>
<name>A0A6L3Z1Y0_BRUAN</name>
<organism evidence="7 8">
    <name type="scientific">Brucella anthropi</name>
    <name type="common">Ochrobactrum anthropi</name>
    <dbReference type="NCBI Taxonomy" id="529"/>
    <lineage>
        <taxon>Bacteria</taxon>
        <taxon>Pseudomonadati</taxon>
        <taxon>Pseudomonadota</taxon>
        <taxon>Alphaproteobacteria</taxon>
        <taxon>Hyphomicrobiales</taxon>
        <taxon>Brucellaceae</taxon>
        <taxon>Brucella/Ochrobactrum group</taxon>
        <taxon>Brucella</taxon>
    </lineage>
</organism>
<feature type="transmembrane region" description="Helical" evidence="5">
    <location>
        <begin position="281"/>
        <end position="299"/>
    </location>
</feature>
<reference evidence="7 8" key="1">
    <citation type="submission" date="2019-09" db="EMBL/GenBank/DDBJ databases">
        <title>Taxonomic organization of the family Brucellaceae based on a phylogenomic approach.</title>
        <authorList>
            <person name="Leclercq S."/>
            <person name="Cloeckaert A."/>
            <person name="Zygmunt M.S."/>
        </authorList>
    </citation>
    <scope>NUCLEOTIDE SEQUENCE [LARGE SCALE GENOMIC DNA]</scope>
    <source>
        <strain evidence="7 8">LMG 3313</strain>
    </source>
</reference>
<feature type="transmembrane region" description="Helical" evidence="5">
    <location>
        <begin position="49"/>
        <end position="71"/>
    </location>
</feature>
<protein>
    <submittedName>
        <fullName evidence="7">Calcium/sodium antiporter</fullName>
    </submittedName>
</protein>
<dbReference type="GO" id="GO:0005886">
    <property type="term" value="C:plasma membrane"/>
    <property type="evidence" value="ECO:0007669"/>
    <property type="project" value="TreeGrafter"/>
</dbReference>
<dbReference type="GO" id="GO:0005262">
    <property type="term" value="F:calcium channel activity"/>
    <property type="evidence" value="ECO:0007669"/>
    <property type="project" value="TreeGrafter"/>
</dbReference>
<dbReference type="InterPro" id="IPR044880">
    <property type="entry name" value="NCX_ion-bd_dom_sf"/>
</dbReference>
<gene>
    <name evidence="7" type="ORF">F9L04_19495</name>
</gene>
<dbReference type="Gene3D" id="1.20.1420.30">
    <property type="entry name" value="NCX, central ion-binding region"/>
    <property type="match status" value="1"/>
</dbReference>
<keyword evidence="4 5" id="KW-0472">Membrane</keyword>
<feature type="transmembrane region" description="Helical" evidence="5">
    <location>
        <begin position="190"/>
        <end position="210"/>
    </location>
</feature>
<feature type="domain" description="Sodium/calcium exchanger membrane region" evidence="6">
    <location>
        <begin position="155"/>
        <end position="298"/>
    </location>
</feature>
<feature type="transmembrane region" description="Helical" evidence="5">
    <location>
        <begin position="83"/>
        <end position="104"/>
    </location>
</feature>
<evidence type="ECO:0000256" key="4">
    <source>
        <dbReference type="ARBA" id="ARBA00023136"/>
    </source>
</evidence>
<evidence type="ECO:0000256" key="5">
    <source>
        <dbReference type="SAM" id="Phobius"/>
    </source>
</evidence>
<dbReference type="InterPro" id="IPR004837">
    <property type="entry name" value="NaCa_Exmemb"/>
</dbReference>
<sequence>MLVRGGSTLARQLGISPLVIGLTVVAFGTSTPELAVGIDAALSGEGGLVVGNIAGTNTFNLLFILGLCALLRPVVLEPASLRFELPAMVVAAAAFWALAADGSLSRTEGIMFLLGGVGYTILIVRSARKRISQAEKELPALPRRVREDPHAGSISAVAMVVGIAIIVAGADWLVWGSTELARRLQVSEARIGLTIVAIGTSSPELVTTIVSTMRNERDIAVGNLLGSGFYNIAVILGLTMLVPGNPMSVEDNLISVDIPVMAAATLLCVPAFLSGKRLSRAEGAGFVCCYIGYFAYLILARG</sequence>
<dbReference type="RefSeq" id="WP_151664071.1">
    <property type="nucleotide sequence ID" value="NZ_WBWS01000022.1"/>
</dbReference>
<evidence type="ECO:0000313" key="8">
    <source>
        <dbReference type="Proteomes" id="UP000481876"/>
    </source>
</evidence>
<evidence type="ECO:0000259" key="6">
    <source>
        <dbReference type="Pfam" id="PF01699"/>
    </source>
</evidence>
<evidence type="ECO:0000313" key="7">
    <source>
        <dbReference type="EMBL" id="KAB2764505.1"/>
    </source>
</evidence>
<feature type="transmembrane region" description="Helical" evidence="5">
    <location>
        <begin position="12"/>
        <end position="29"/>
    </location>
</feature>
<dbReference type="Proteomes" id="UP000481876">
    <property type="component" value="Unassembled WGS sequence"/>
</dbReference>
<dbReference type="PANTHER" id="PTHR10846">
    <property type="entry name" value="SODIUM/POTASSIUM/CALCIUM EXCHANGER"/>
    <property type="match status" value="1"/>
</dbReference>
<feature type="transmembrane region" description="Helical" evidence="5">
    <location>
        <begin position="254"/>
        <end position="274"/>
    </location>
</feature>